<evidence type="ECO:0000256" key="1">
    <source>
        <dbReference type="ARBA" id="ARBA00022741"/>
    </source>
</evidence>
<dbReference type="CDD" id="cd18787">
    <property type="entry name" value="SF2_C_DEAD"/>
    <property type="match status" value="1"/>
</dbReference>
<feature type="domain" description="Helicase ATP-binding" evidence="7">
    <location>
        <begin position="221"/>
        <end position="473"/>
    </location>
</feature>
<dbReference type="STRING" id="1460663.A0A177C8M0"/>
<dbReference type="Gene3D" id="3.40.50.300">
    <property type="entry name" value="P-loop containing nucleotide triphosphate hydrolases"/>
    <property type="match status" value="2"/>
</dbReference>
<dbReference type="InterPro" id="IPR027417">
    <property type="entry name" value="P-loop_NTPase"/>
</dbReference>
<dbReference type="InterPro" id="IPR014001">
    <property type="entry name" value="Helicase_ATP-bd"/>
</dbReference>
<evidence type="ECO:0000313" key="10">
    <source>
        <dbReference type="Proteomes" id="UP000077069"/>
    </source>
</evidence>
<comment type="similarity">
    <text evidence="5">Belongs to the DEAD box helicase family.</text>
</comment>
<dbReference type="GeneID" id="28762382"/>
<dbReference type="Pfam" id="PF00271">
    <property type="entry name" value="Helicase_C"/>
    <property type="match status" value="1"/>
</dbReference>
<dbReference type="AlphaFoldDB" id="A0A177C8M0"/>
<dbReference type="CDD" id="cd17956">
    <property type="entry name" value="DEADc_DDX51"/>
    <property type="match status" value="1"/>
</dbReference>
<dbReference type="EC" id="3.6.4.13" evidence="5"/>
<feature type="compositionally biased region" description="Polar residues" evidence="6">
    <location>
        <begin position="51"/>
        <end position="61"/>
    </location>
</feature>
<dbReference type="SUPFAM" id="SSF52540">
    <property type="entry name" value="P-loop containing nucleoside triphosphate hydrolases"/>
    <property type="match status" value="1"/>
</dbReference>
<feature type="domain" description="Helicase C-terminal" evidence="8">
    <location>
        <begin position="574"/>
        <end position="728"/>
    </location>
</feature>
<accession>A0A177C8M0</accession>
<evidence type="ECO:0000259" key="7">
    <source>
        <dbReference type="PROSITE" id="PS51192"/>
    </source>
</evidence>
<keyword evidence="2 5" id="KW-0378">Hydrolase</keyword>
<comment type="domain">
    <text evidence="5">The Q motif is unique to and characteristic of the DEAD box family of RNA helicases and controls ATP binding and hydrolysis.</text>
</comment>
<dbReference type="InterPro" id="IPR001650">
    <property type="entry name" value="Helicase_C-like"/>
</dbReference>
<dbReference type="EMBL" id="KV441554">
    <property type="protein sequence ID" value="OAG04094.1"/>
    <property type="molecule type" value="Genomic_DNA"/>
</dbReference>
<dbReference type="SMART" id="SM00487">
    <property type="entry name" value="DEXDc"/>
    <property type="match status" value="1"/>
</dbReference>
<dbReference type="SMART" id="SM00490">
    <property type="entry name" value="HELICc"/>
    <property type="match status" value="1"/>
</dbReference>
<keyword evidence="1 5" id="KW-0547">Nucleotide-binding</keyword>
<evidence type="ECO:0000256" key="6">
    <source>
        <dbReference type="SAM" id="MobiDB-lite"/>
    </source>
</evidence>
<feature type="compositionally biased region" description="Polar residues" evidence="6">
    <location>
        <begin position="25"/>
        <end position="38"/>
    </location>
</feature>
<evidence type="ECO:0000313" key="9">
    <source>
        <dbReference type="EMBL" id="OAG04094.1"/>
    </source>
</evidence>
<dbReference type="GO" id="GO:0003724">
    <property type="term" value="F:RNA helicase activity"/>
    <property type="evidence" value="ECO:0007669"/>
    <property type="project" value="UniProtKB-EC"/>
</dbReference>
<dbReference type="PROSITE" id="PS51192">
    <property type="entry name" value="HELICASE_ATP_BIND_1"/>
    <property type="match status" value="1"/>
</dbReference>
<dbReference type="Pfam" id="PF00270">
    <property type="entry name" value="DEAD"/>
    <property type="match status" value="2"/>
</dbReference>
<feature type="compositionally biased region" description="Low complexity" evidence="6">
    <location>
        <begin position="39"/>
        <end position="50"/>
    </location>
</feature>
<protein>
    <recommendedName>
        <fullName evidence="5">ATP-dependent RNA helicase</fullName>
        <ecNumber evidence="5">3.6.4.13</ecNumber>
    </recommendedName>
</protein>
<name>A0A177C8M0_9PLEO</name>
<evidence type="ECO:0000256" key="3">
    <source>
        <dbReference type="ARBA" id="ARBA00022840"/>
    </source>
</evidence>
<dbReference type="FunCoup" id="A0A177C8M0">
    <property type="interactions" value="838"/>
</dbReference>
<dbReference type="Proteomes" id="UP000077069">
    <property type="component" value="Unassembled WGS sequence"/>
</dbReference>
<feature type="compositionally biased region" description="Basic and acidic residues" evidence="6">
    <location>
        <begin position="528"/>
        <end position="540"/>
    </location>
</feature>
<dbReference type="GO" id="GO:0016787">
    <property type="term" value="F:hydrolase activity"/>
    <property type="evidence" value="ECO:0007669"/>
    <property type="project" value="UniProtKB-KW"/>
</dbReference>
<evidence type="ECO:0000256" key="5">
    <source>
        <dbReference type="RuleBase" id="RU365068"/>
    </source>
</evidence>
<feature type="compositionally biased region" description="Acidic residues" evidence="6">
    <location>
        <begin position="541"/>
        <end position="558"/>
    </location>
</feature>
<dbReference type="InParanoid" id="A0A177C8M0"/>
<feature type="compositionally biased region" description="Basic and acidic residues" evidence="6">
    <location>
        <begin position="118"/>
        <end position="128"/>
    </location>
</feature>
<dbReference type="GO" id="GO:0003723">
    <property type="term" value="F:RNA binding"/>
    <property type="evidence" value="ECO:0007669"/>
    <property type="project" value="UniProtKB-UniRule"/>
</dbReference>
<evidence type="ECO:0000259" key="8">
    <source>
        <dbReference type="PROSITE" id="PS51194"/>
    </source>
</evidence>
<dbReference type="PROSITE" id="PS51194">
    <property type="entry name" value="HELICASE_CTER"/>
    <property type="match status" value="1"/>
</dbReference>
<keyword evidence="5" id="KW-0347">Helicase</keyword>
<feature type="region of interest" description="Disordered" evidence="6">
    <location>
        <begin position="528"/>
        <end position="578"/>
    </location>
</feature>
<comment type="catalytic activity">
    <reaction evidence="5">
        <text>ATP + H2O = ADP + phosphate + H(+)</text>
        <dbReference type="Rhea" id="RHEA:13065"/>
        <dbReference type="ChEBI" id="CHEBI:15377"/>
        <dbReference type="ChEBI" id="CHEBI:15378"/>
        <dbReference type="ChEBI" id="CHEBI:30616"/>
        <dbReference type="ChEBI" id="CHEBI:43474"/>
        <dbReference type="ChEBI" id="CHEBI:456216"/>
        <dbReference type="EC" id="3.6.4.13"/>
    </reaction>
</comment>
<keyword evidence="10" id="KW-1185">Reference proteome</keyword>
<evidence type="ECO:0000256" key="4">
    <source>
        <dbReference type="ARBA" id="ARBA00022884"/>
    </source>
</evidence>
<dbReference type="RefSeq" id="XP_018034459.1">
    <property type="nucleotide sequence ID" value="XM_018178896.1"/>
</dbReference>
<organism evidence="9 10">
    <name type="scientific">Paraphaeosphaeria sporulosa</name>
    <dbReference type="NCBI Taxonomy" id="1460663"/>
    <lineage>
        <taxon>Eukaryota</taxon>
        <taxon>Fungi</taxon>
        <taxon>Dikarya</taxon>
        <taxon>Ascomycota</taxon>
        <taxon>Pezizomycotina</taxon>
        <taxon>Dothideomycetes</taxon>
        <taxon>Pleosporomycetidae</taxon>
        <taxon>Pleosporales</taxon>
        <taxon>Massarineae</taxon>
        <taxon>Didymosphaeriaceae</taxon>
        <taxon>Paraphaeosphaeria</taxon>
    </lineage>
</organism>
<dbReference type="GO" id="GO:0005524">
    <property type="term" value="F:ATP binding"/>
    <property type="evidence" value="ECO:0007669"/>
    <property type="project" value="UniProtKB-UniRule"/>
</dbReference>
<evidence type="ECO:0000256" key="2">
    <source>
        <dbReference type="ARBA" id="ARBA00022801"/>
    </source>
</evidence>
<keyword evidence="4 5" id="KW-0694">RNA-binding</keyword>
<dbReference type="PANTHER" id="PTHR24031">
    <property type="entry name" value="RNA HELICASE"/>
    <property type="match status" value="1"/>
</dbReference>
<keyword evidence="3 5" id="KW-0067">ATP-binding</keyword>
<gene>
    <name evidence="9" type="ORF">CC84DRAFT_1166213</name>
</gene>
<proteinExistence type="inferred from homology"/>
<feature type="region of interest" description="Disordered" evidence="6">
    <location>
        <begin position="1"/>
        <end position="143"/>
    </location>
</feature>
<comment type="function">
    <text evidence="5">RNA helicase.</text>
</comment>
<sequence>MAPFGSAQRWVPPTKASKPEEMPTAQPQPSPFGTSQRWQPPKAAPAQQAPSSPFGTAQRWQPSKPAIPAQDDTPAEPALKPAPKQPKKPKKRKRDSDVMPDPAQDEATPKKHKAVLSKFEKVSRKVKEQPQQPPEEQESKPDVVLRDLQPLPQPAPVPEPAFEPTFSVLPNWLSQPITVESSKRVPFDQLGVEASFVKKLARHGYSEALAVQSALLPMLQPGYKQHLGDICVSARTGSGKTMAYLLPIAEALKDRTTPVLSAVIVVPTRQLVDQALQVAEELCAGTKIKLGTAVGNVPFATEQKQLVKMRAQYDPKRAASLHEKAKQQWTTGFVENRGLVDDLMTLPADHVPRYDSGVDILICTPGRLVEHIESTTGFLLRSIRWLVIDEADQLLNQNFQGWSTVLMDALHGETPEDFMDAQERLRKERKLSGRGPALPPSTAQHITKVILSATMEKDLTKLGALKLKRPKFVHVQDEQEHPLAATEGDSFDLPTTLTEFAVPVSDGHKKPLYLLYLLLNTVFQTSNGDEHKEASDKESGEDSSEDSSDDPEDSEESSDGSSSDGGDSETEEKPITKPSIAKHKNRVLIFTKSNENASRLSHLVSVLEPSFKEYLQTMTPSSTAKQSKKLLKAFSSGSVKILIASDAASRGLDISGITHVVNYDIPPSATSYVHRVGRTARAGKSGEAWTLVTKSEAAWFWKQLAKGNNIRRGGKTVARVQWKERSVEYNRRRTYEAALAELQEAVAGTDG</sequence>
<reference evidence="9 10" key="1">
    <citation type="submission" date="2016-05" db="EMBL/GenBank/DDBJ databases">
        <title>Comparative analysis of secretome profiles of manganese(II)-oxidizing ascomycete fungi.</title>
        <authorList>
            <consortium name="DOE Joint Genome Institute"/>
            <person name="Zeiner C.A."/>
            <person name="Purvine S.O."/>
            <person name="Zink E.M."/>
            <person name="Wu S."/>
            <person name="Pasa-Tolic L."/>
            <person name="Chaput D.L."/>
            <person name="Haridas S."/>
            <person name="Grigoriev I.V."/>
            <person name="Santelli C.M."/>
            <person name="Hansel C.M."/>
        </authorList>
    </citation>
    <scope>NUCLEOTIDE SEQUENCE [LARGE SCALE GENOMIC DNA]</scope>
    <source>
        <strain evidence="9 10">AP3s5-JAC2a</strain>
    </source>
</reference>
<dbReference type="InterPro" id="IPR011545">
    <property type="entry name" value="DEAD/DEAH_box_helicase_dom"/>
</dbReference>
<dbReference type="OrthoDB" id="3370at2759"/>